<dbReference type="SMART" id="SM00399">
    <property type="entry name" value="ZnF_C4"/>
    <property type="match status" value="1"/>
</dbReference>
<dbReference type="CDD" id="cd06157">
    <property type="entry name" value="NR_LBD"/>
    <property type="match status" value="1"/>
</dbReference>
<dbReference type="PROSITE" id="PS51030">
    <property type="entry name" value="NUCLEAR_REC_DBD_2"/>
    <property type="match status" value="1"/>
</dbReference>
<protein>
    <recommendedName>
        <fullName evidence="17">Nuclear receptor domain-containing protein</fullName>
    </recommendedName>
</protein>
<feature type="compositionally biased region" description="Pro residues" evidence="12">
    <location>
        <begin position="120"/>
        <end position="132"/>
    </location>
</feature>
<keyword evidence="7 11" id="KW-0238">DNA-binding</keyword>
<evidence type="ECO:0000256" key="9">
    <source>
        <dbReference type="ARBA" id="ARBA00023170"/>
    </source>
</evidence>
<dbReference type="SUPFAM" id="SSF57716">
    <property type="entry name" value="Glucocorticoid receptor-like (DNA-binding domain)"/>
    <property type="match status" value="1"/>
</dbReference>
<dbReference type="STRING" id="34508.A0A4U5MEN8"/>
<dbReference type="PROSITE" id="PS00031">
    <property type="entry name" value="NUCLEAR_REC_DBD_1"/>
    <property type="match status" value="1"/>
</dbReference>
<evidence type="ECO:0000256" key="4">
    <source>
        <dbReference type="ARBA" id="ARBA00022771"/>
    </source>
</evidence>
<evidence type="ECO:0000256" key="7">
    <source>
        <dbReference type="ARBA" id="ARBA00023125"/>
    </source>
</evidence>
<dbReference type="GO" id="GO:0000978">
    <property type="term" value="F:RNA polymerase II cis-regulatory region sequence-specific DNA binding"/>
    <property type="evidence" value="ECO:0007669"/>
    <property type="project" value="InterPro"/>
</dbReference>
<keyword evidence="8 11" id="KW-0804">Transcription</keyword>
<dbReference type="InterPro" id="IPR001723">
    <property type="entry name" value="Nuclear_hrmn_rcpt"/>
</dbReference>
<evidence type="ECO:0000256" key="2">
    <source>
        <dbReference type="ARBA" id="ARBA00005993"/>
    </source>
</evidence>
<organism evidence="15 16">
    <name type="scientific">Steinernema carpocapsae</name>
    <name type="common">Entomopathogenic nematode</name>
    <dbReference type="NCBI Taxonomy" id="34508"/>
    <lineage>
        <taxon>Eukaryota</taxon>
        <taxon>Metazoa</taxon>
        <taxon>Ecdysozoa</taxon>
        <taxon>Nematoda</taxon>
        <taxon>Chromadorea</taxon>
        <taxon>Rhabditida</taxon>
        <taxon>Tylenchina</taxon>
        <taxon>Panagrolaimomorpha</taxon>
        <taxon>Strongyloidoidea</taxon>
        <taxon>Steinernematidae</taxon>
        <taxon>Steinernema</taxon>
    </lineage>
</organism>
<evidence type="ECO:0000313" key="16">
    <source>
        <dbReference type="Proteomes" id="UP000298663"/>
    </source>
</evidence>
<keyword evidence="9 11" id="KW-0675">Receptor</keyword>
<dbReference type="Gene3D" id="3.30.50.10">
    <property type="entry name" value="Erythroid Transcription Factor GATA-1, subunit A"/>
    <property type="match status" value="1"/>
</dbReference>
<dbReference type="Proteomes" id="UP000298663">
    <property type="component" value="Unassembled WGS sequence"/>
</dbReference>
<comment type="caution">
    <text evidence="15">The sequence shown here is derived from an EMBL/GenBank/DDBJ whole genome shotgun (WGS) entry which is preliminary data.</text>
</comment>
<evidence type="ECO:0000256" key="5">
    <source>
        <dbReference type="ARBA" id="ARBA00022833"/>
    </source>
</evidence>
<evidence type="ECO:0000256" key="1">
    <source>
        <dbReference type="ARBA" id="ARBA00004123"/>
    </source>
</evidence>
<dbReference type="GO" id="GO:0005634">
    <property type="term" value="C:nucleus"/>
    <property type="evidence" value="ECO:0007669"/>
    <property type="project" value="UniProtKB-SubCell"/>
</dbReference>
<evidence type="ECO:0000259" key="13">
    <source>
        <dbReference type="PROSITE" id="PS51030"/>
    </source>
</evidence>
<keyword evidence="4 11" id="KW-0863">Zinc-finger</keyword>
<keyword evidence="16" id="KW-1185">Reference proteome</keyword>
<dbReference type="PRINTS" id="PR00398">
    <property type="entry name" value="STRDHORMONER"/>
</dbReference>
<dbReference type="PANTHER" id="PTHR46397:SF5">
    <property type="entry name" value="NUCLEAR HORMONE RECEPTOR FAMILY MEMBER NHR-20"/>
    <property type="match status" value="1"/>
</dbReference>
<dbReference type="InterPro" id="IPR035500">
    <property type="entry name" value="NHR-like_dom_sf"/>
</dbReference>
<dbReference type="CDD" id="cd06960">
    <property type="entry name" value="NR_DBD_HNF4A"/>
    <property type="match status" value="1"/>
</dbReference>
<evidence type="ECO:0000256" key="11">
    <source>
        <dbReference type="RuleBase" id="RU004334"/>
    </source>
</evidence>
<evidence type="ECO:0000313" key="15">
    <source>
        <dbReference type="EMBL" id="TKR67638.1"/>
    </source>
</evidence>
<dbReference type="InterPro" id="IPR049636">
    <property type="entry name" value="HNF4-like_DBD"/>
</dbReference>
<reference evidence="15 16" key="1">
    <citation type="journal article" date="2015" name="Genome Biol.">
        <title>Comparative genomics of Steinernema reveals deeply conserved gene regulatory networks.</title>
        <authorList>
            <person name="Dillman A.R."/>
            <person name="Macchietto M."/>
            <person name="Porter C.F."/>
            <person name="Rogers A."/>
            <person name="Williams B."/>
            <person name="Antoshechkin I."/>
            <person name="Lee M.M."/>
            <person name="Goodwin Z."/>
            <person name="Lu X."/>
            <person name="Lewis E.E."/>
            <person name="Goodrich-Blair H."/>
            <person name="Stock S.P."/>
            <person name="Adams B.J."/>
            <person name="Sternberg P.W."/>
            <person name="Mortazavi A."/>
        </authorList>
    </citation>
    <scope>NUCLEOTIDE SEQUENCE [LARGE SCALE GENOMIC DNA]</scope>
    <source>
        <strain evidence="15 16">ALL</strain>
    </source>
</reference>
<dbReference type="SMART" id="SM00430">
    <property type="entry name" value="HOLI"/>
    <property type="match status" value="1"/>
</dbReference>
<dbReference type="AlphaFoldDB" id="A0A4U5MEN8"/>
<dbReference type="Gene3D" id="1.10.565.10">
    <property type="entry name" value="Retinoid X Receptor"/>
    <property type="match status" value="1"/>
</dbReference>
<reference evidence="15 16" key="2">
    <citation type="journal article" date="2019" name="G3 (Bethesda)">
        <title>Hybrid Assembly of the Genome of the Entomopathogenic Nematode Steinernema carpocapsae Identifies the X-Chromosome.</title>
        <authorList>
            <person name="Serra L."/>
            <person name="Macchietto M."/>
            <person name="Macias-Munoz A."/>
            <person name="McGill C.J."/>
            <person name="Rodriguez I.M."/>
            <person name="Rodriguez B."/>
            <person name="Murad R."/>
            <person name="Mortazavi A."/>
        </authorList>
    </citation>
    <scope>NUCLEOTIDE SEQUENCE [LARGE SCALE GENOMIC DNA]</scope>
    <source>
        <strain evidence="15 16">ALL</strain>
    </source>
</reference>
<feature type="region of interest" description="Disordered" evidence="12">
    <location>
        <begin position="105"/>
        <end position="132"/>
    </location>
</feature>
<dbReference type="PROSITE" id="PS51843">
    <property type="entry name" value="NR_LBD"/>
    <property type="match status" value="1"/>
</dbReference>
<dbReference type="Pfam" id="PF00105">
    <property type="entry name" value="zf-C4"/>
    <property type="match status" value="1"/>
</dbReference>
<comment type="subcellular location">
    <subcellularLocation>
        <location evidence="1 11">Nucleus</location>
    </subcellularLocation>
</comment>
<evidence type="ECO:0008006" key="17">
    <source>
        <dbReference type="Google" id="ProtNLM"/>
    </source>
</evidence>
<dbReference type="SUPFAM" id="SSF48508">
    <property type="entry name" value="Nuclear receptor ligand-binding domain"/>
    <property type="match status" value="1"/>
</dbReference>
<dbReference type="PANTHER" id="PTHR46397">
    <property type="entry name" value="NUCLEAR HORMONE RECEPTOR FAMILY-RELATED"/>
    <property type="match status" value="1"/>
</dbReference>
<sequence>MRDHVVSAFSRNSRLVVNQSEDRSSASPEPVRKCAICAAPSNGYHFNAPSCSACAAFFRRTVTLNKNFVCAQNRNCRVYYAMRVICRACRYAKCIKSGMDRRAVQPRRDGNIGRRKPKVEPYPQPVKPQPAPYQQPPPHFTIDPLAYAVETSGIECVPVHHRAESFCSNASTTGSSVDFQSPPQGTTQSFGSKAHEVLQQLLEDDRLLNERRKIMYCERNLNDLVGNEDCDDITITKEDLRPLKFSLIRRDIRPMILVAYEWLRVWPHYKHLNSHDRKLVMRRCVLYQAIVEPAYLTYRLGYPKKFVMPNCMTASITEDSDEGWEDEDEISADMKKMMYHSLMKRVVNEVVEPMNVLQITHVEFVILKAIISWKGCLSTGISAETKDVIKAEIDHLLGALNLHYTSLNYSADTIAERTGNLLLLISSIFIVGMECIESHQKIHFFDLWELDSLLLKLLH</sequence>
<evidence type="ECO:0000259" key="14">
    <source>
        <dbReference type="PROSITE" id="PS51843"/>
    </source>
</evidence>
<feature type="domain" description="Nuclear receptor" evidence="13">
    <location>
        <begin position="31"/>
        <end position="106"/>
    </location>
</feature>
<evidence type="ECO:0000256" key="12">
    <source>
        <dbReference type="SAM" id="MobiDB-lite"/>
    </source>
</evidence>
<dbReference type="PRINTS" id="PR00047">
    <property type="entry name" value="STROIDFINGER"/>
</dbReference>
<feature type="domain" description="NR LBD" evidence="14">
    <location>
        <begin position="210"/>
        <end position="459"/>
    </location>
</feature>
<dbReference type="GO" id="GO:0003700">
    <property type="term" value="F:DNA-binding transcription factor activity"/>
    <property type="evidence" value="ECO:0007669"/>
    <property type="project" value="InterPro"/>
</dbReference>
<keyword evidence="6 11" id="KW-0805">Transcription regulation</keyword>
<dbReference type="EMBL" id="AZBU02000008">
    <property type="protein sequence ID" value="TKR67638.1"/>
    <property type="molecule type" value="Genomic_DNA"/>
</dbReference>
<keyword evidence="5 11" id="KW-0862">Zinc</keyword>
<dbReference type="InterPro" id="IPR001628">
    <property type="entry name" value="Znf_hrmn_rcpt"/>
</dbReference>
<comment type="similarity">
    <text evidence="2 11">Belongs to the nuclear hormone receptor family.</text>
</comment>
<dbReference type="GO" id="GO:0008270">
    <property type="term" value="F:zinc ion binding"/>
    <property type="evidence" value="ECO:0007669"/>
    <property type="project" value="UniProtKB-KW"/>
</dbReference>
<dbReference type="InterPro" id="IPR000536">
    <property type="entry name" value="Nucl_hrmn_rcpt_lig-bd"/>
</dbReference>
<evidence type="ECO:0000256" key="3">
    <source>
        <dbReference type="ARBA" id="ARBA00022723"/>
    </source>
</evidence>
<evidence type="ECO:0000256" key="6">
    <source>
        <dbReference type="ARBA" id="ARBA00023015"/>
    </source>
</evidence>
<dbReference type="InterPro" id="IPR013088">
    <property type="entry name" value="Znf_NHR/GATA"/>
</dbReference>
<keyword evidence="3 11" id="KW-0479">Metal-binding</keyword>
<evidence type="ECO:0000256" key="8">
    <source>
        <dbReference type="ARBA" id="ARBA00023163"/>
    </source>
</evidence>
<dbReference type="Pfam" id="PF00104">
    <property type="entry name" value="Hormone_recep"/>
    <property type="match status" value="1"/>
</dbReference>
<dbReference type="OrthoDB" id="5851440at2759"/>
<keyword evidence="10 11" id="KW-0539">Nucleus</keyword>
<name>A0A4U5MEN8_STECR</name>
<accession>A0A4U5MEN8</accession>
<gene>
    <name evidence="15" type="ORF">L596_023758</name>
</gene>
<proteinExistence type="inferred from homology"/>
<evidence type="ECO:0000256" key="10">
    <source>
        <dbReference type="ARBA" id="ARBA00023242"/>
    </source>
</evidence>